<evidence type="ECO:0000259" key="19">
    <source>
        <dbReference type="Pfam" id="PF02096"/>
    </source>
</evidence>
<sequence>MDWFDSLLQPIMIAVAWIMVQFHSLFGALGMDPDGGLAWTLSIVGLVIVIRILLIPLFFKQIKASRGMQLLAPEMQAIQKKYKGKTDPASREAMSRETMELYRKHGTNPFASCLPILLQSPIFFALFRVLSSLEKISNGDMKAVGPLDQPLAYSAEHATIFGAPLSGTFMRADGNIHIQLVTILLIVAMSATTFLTQRQLTMKNMPPAALQGPMAQQQKVLLYVLPLIFAFSGVNFPIGVLIYWTTTNLWSMGQQFYTIRRMPAPGSQAEKAMLERRARKGKGGPVVDVPSEVIDDRPRGQRQQPKRKDRAKPRPTSAPGAPAARAADDSSDATDAPAADTATPQTTPPATPKANGKKKKPRPSQS</sequence>
<dbReference type="GO" id="GO:0015031">
    <property type="term" value="P:protein transport"/>
    <property type="evidence" value="ECO:0007669"/>
    <property type="project" value="UniProtKB-KW"/>
</dbReference>
<dbReference type="EMBL" id="CP002665">
    <property type="protein sequence ID" value="AEI13695.1"/>
    <property type="molecule type" value="Genomic_DNA"/>
</dbReference>
<dbReference type="InterPro" id="IPR047196">
    <property type="entry name" value="YidC_ALB_C"/>
</dbReference>
<evidence type="ECO:0000256" key="9">
    <source>
        <dbReference type="ARBA" id="ARBA00023136"/>
    </source>
</evidence>
<evidence type="ECO:0000256" key="7">
    <source>
        <dbReference type="ARBA" id="ARBA00022927"/>
    </source>
</evidence>
<feature type="transmembrane region" description="Helical" evidence="18">
    <location>
        <begin position="109"/>
        <end position="130"/>
    </location>
</feature>
<evidence type="ECO:0000313" key="21">
    <source>
        <dbReference type="Proteomes" id="UP000000485"/>
    </source>
</evidence>
<dbReference type="STRING" id="593907.Celgi_3206"/>
<evidence type="ECO:0000313" key="20">
    <source>
        <dbReference type="EMBL" id="AEI13695.1"/>
    </source>
</evidence>
<dbReference type="GO" id="GO:0051205">
    <property type="term" value="P:protein insertion into membrane"/>
    <property type="evidence" value="ECO:0007669"/>
    <property type="project" value="TreeGrafter"/>
</dbReference>
<dbReference type="OrthoDB" id="9780552at2"/>
<evidence type="ECO:0000256" key="13">
    <source>
        <dbReference type="ARBA" id="ARBA00031538"/>
    </source>
</evidence>
<dbReference type="KEGG" id="cga:Celgi_3206"/>
<dbReference type="Proteomes" id="UP000000485">
    <property type="component" value="Chromosome"/>
</dbReference>
<feature type="compositionally biased region" description="Low complexity" evidence="17">
    <location>
        <begin position="314"/>
        <end position="325"/>
    </location>
</feature>
<evidence type="ECO:0000256" key="2">
    <source>
        <dbReference type="ARBA" id="ARBA00010527"/>
    </source>
</evidence>
<keyword evidence="4" id="KW-0813">Transport</keyword>
<gene>
    <name evidence="20" type="ordered locus">Celgi_3206</name>
</gene>
<keyword evidence="5" id="KW-1003">Cell membrane</keyword>
<keyword evidence="21" id="KW-1185">Reference proteome</keyword>
<dbReference type="InterPro" id="IPR028055">
    <property type="entry name" value="YidC/Oxa/ALB_C"/>
</dbReference>
<feature type="compositionally biased region" description="Low complexity" evidence="17">
    <location>
        <begin position="333"/>
        <end position="345"/>
    </location>
</feature>
<feature type="transmembrane region" description="Helical" evidence="18">
    <location>
        <begin position="220"/>
        <end position="244"/>
    </location>
</feature>
<dbReference type="InterPro" id="IPR001708">
    <property type="entry name" value="YidC/ALB3/OXA1/COX18"/>
</dbReference>
<evidence type="ECO:0000256" key="11">
    <source>
        <dbReference type="ARBA" id="ARBA00025034"/>
    </source>
</evidence>
<comment type="subunit">
    <text evidence="12">Interacts with the Sec translocase complex via SecD. Specifically interacts with transmembrane segments of nascent integral membrane proteins during membrane integration.</text>
</comment>
<evidence type="ECO:0000256" key="18">
    <source>
        <dbReference type="SAM" id="Phobius"/>
    </source>
</evidence>
<evidence type="ECO:0000256" key="15">
    <source>
        <dbReference type="ARBA" id="ARBA00033342"/>
    </source>
</evidence>
<dbReference type="CDD" id="cd20070">
    <property type="entry name" value="5TM_YidC_Alb3"/>
    <property type="match status" value="1"/>
</dbReference>
<keyword evidence="6 16" id="KW-0812">Transmembrane</keyword>
<dbReference type="PANTHER" id="PTHR12428:SF65">
    <property type="entry name" value="CYTOCHROME C OXIDASE ASSEMBLY PROTEIN COX18, MITOCHONDRIAL"/>
    <property type="match status" value="1"/>
</dbReference>
<dbReference type="RefSeq" id="WP_013885209.1">
    <property type="nucleotide sequence ID" value="NC_015671.1"/>
</dbReference>
<feature type="region of interest" description="Disordered" evidence="17">
    <location>
        <begin position="268"/>
        <end position="366"/>
    </location>
</feature>
<evidence type="ECO:0000256" key="1">
    <source>
        <dbReference type="ARBA" id="ARBA00004651"/>
    </source>
</evidence>
<dbReference type="NCBIfam" id="TIGR03592">
    <property type="entry name" value="yidC_oxa1_cterm"/>
    <property type="match status" value="1"/>
</dbReference>
<feature type="domain" description="Membrane insertase YidC/Oxa/ALB C-terminal" evidence="19">
    <location>
        <begin position="39"/>
        <end position="259"/>
    </location>
</feature>
<dbReference type="AlphaFoldDB" id="F7ZZE8"/>
<evidence type="ECO:0000256" key="3">
    <source>
        <dbReference type="ARBA" id="ARBA00015325"/>
    </source>
</evidence>
<evidence type="ECO:0000256" key="8">
    <source>
        <dbReference type="ARBA" id="ARBA00022989"/>
    </source>
</evidence>
<evidence type="ECO:0000256" key="16">
    <source>
        <dbReference type="RuleBase" id="RU003945"/>
    </source>
</evidence>
<keyword evidence="7" id="KW-0653">Protein transport</keyword>
<comment type="function">
    <text evidence="11">Required for the insertion and/or proper folding and/or complex formation of integral membrane proteins into the membrane. Involved in integration of membrane proteins that insert both dependently and independently of the Sec translocase complex, as well as at least some lipoproteins. Aids folding of multispanning membrane proteins.</text>
</comment>
<keyword evidence="8 18" id="KW-1133">Transmembrane helix</keyword>
<dbReference type="GO" id="GO:0032977">
    <property type="term" value="F:membrane insertase activity"/>
    <property type="evidence" value="ECO:0007669"/>
    <property type="project" value="InterPro"/>
</dbReference>
<comment type="subcellular location">
    <subcellularLocation>
        <location evidence="1">Cell membrane</location>
        <topology evidence="1">Multi-pass membrane protein</topology>
    </subcellularLocation>
    <subcellularLocation>
        <location evidence="16">Membrane</location>
        <topology evidence="16">Multi-pass membrane protein</topology>
    </subcellularLocation>
</comment>
<dbReference type="Pfam" id="PF02096">
    <property type="entry name" value="60KD_IMP"/>
    <property type="match status" value="1"/>
</dbReference>
<evidence type="ECO:0000256" key="10">
    <source>
        <dbReference type="ARBA" id="ARBA00023186"/>
    </source>
</evidence>
<dbReference type="eggNOG" id="COG0706">
    <property type="taxonomic scope" value="Bacteria"/>
</dbReference>
<feature type="transmembrane region" description="Helical" evidence="18">
    <location>
        <begin position="37"/>
        <end position="59"/>
    </location>
</feature>
<protein>
    <recommendedName>
        <fullName evidence="3">Membrane protein insertase YidC</fullName>
    </recommendedName>
    <alternativeName>
        <fullName evidence="15">Foldase YidC</fullName>
    </alternativeName>
    <alternativeName>
        <fullName evidence="14">Membrane integrase YidC</fullName>
    </alternativeName>
    <alternativeName>
        <fullName evidence="13">Membrane protein YidC</fullName>
    </alternativeName>
</protein>
<feature type="compositionally biased region" description="Basic residues" evidence="17">
    <location>
        <begin position="355"/>
        <end position="366"/>
    </location>
</feature>
<reference evidence="21" key="1">
    <citation type="submission" date="2011-04" db="EMBL/GenBank/DDBJ databases">
        <title>Complete sequence of Cellvibrio gilvus ATCC 13127.</title>
        <authorList>
            <person name="Lucas S."/>
            <person name="Han J."/>
            <person name="Lapidus A."/>
            <person name="Cheng J.-F."/>
            <person name="Goodwin L."/>
            <person name="Pitluck S."/>
            <person name="Peters L."/>
            <person name="Munk A."/>
            <person name="Detter J.C."/>
            <person name="Han C."/>
            <person name="Tapia R."/>
            <person name="Land M."/>
            <person name="Hauser L."/>
            <person name="Kyrpides N."/>
            <person name="Ivanova N."/>
            <person name="Ovchinnikova G."/>
            <person name="Pagani I."/>
            <person name="Mead D."/>
            <person name="Brumm P."/>
            <person name="Woyke T."/>
        </authorList>
    </citation>
    <scope>NUCLEOTIDE SEQUENCE [LARGE SCALE GENOMIC DNA]</scope>
    <source>
        <strain evidence="21">ATCC 13127 / NRRL B-14078</strain>
    </source>
</reference>
<organism evidence="20 21">
    <name type="scientific">Cellulomonas gilvus (strain ATCC 13127 / NRRL B-14078)</name>
    <name type="common">Cellvibrio gilvus</name>
    <dbReference type="NCBI Taxonomy" id="593907"/>
    <lineage>
        <taxon>Bacteria</taxon>
        <taxon>Bacillati</taxon>
        <taxon>Actinomycetota</taxon>
        <taxon>Actinomycetes</taxon>
        <taxon>Micrococcales</taxon>
        <taxon>Cellulomonadaceae</taxon>
        <taxon>Cellulomonas</taxon>
    </lineage>
</organism>
<dbReference type="PANTHER" id="PTHR12428">
    <property type="entry name" value="OXA1"/>
    <property type="match status" value="1"/>
</dbReference>
<evidence type="ECO:0000256" key="5">
    <source>
        <dbReference type="ARBA" id="ARBA00022475"/>
    </source>
</evidence>
<accession>F7ZZE8</accession>
<keyword evidence="9 18" id="KW-0472">Membrane</keyword>
<name>F7ZZE8_CELGA</name>
<evidence type="ECO:0000256" key="17">
    <source>
        <dbReference type="SAM" id="MobiDB-lite"/>
    </source>
</evidence>
<comment type="similarity">
    <text evidence="2">Belongs to the OXA1/ALB3/YidC family. Type 1 subfamily.</text>
</comment>
<dbReference type="HOGENOM" id="CLU_036138_3_1_11"/>
<dbReference type="NCBIfam" id="NF002350">
    <property type="entry name" value="PRK01315.1"/>
    <property type="match status" value="1"/>
</dbReference>
<evidence type="ECO:0000256" key="6">
    <source>
        <dbReference type="ARBA" id="ARBA00022692"/>
    </source>
</evidence>
<dbReference type="GO" id="GO:0005886">
    <property type="term" value="C:plasma membrane"/>
    <property type="evidence" value="ECO:0007669"/>
    <property type="project" value="UniProtKB-SubCell"/>
</dbReference>
<feature type="transmembrane region" description="Helical" evidence="18">
    <location>
        <begin position="12"/>
        <end position="31"/>
    </location>
</feature>
<evidence type="ECO:0000256" key="12">
    <source>
        <dbReference type="ARBA" id="ARBA00026028"/>
    </source>
</evidence>
<keyword evidence="10" id="KW-0143">Chaperone</keyword>
<evidence type="ECO:0000256" key="4">
    <source>
        <dbReference type="ARBA" id="ARBA00022448"/>
    </source>
</evidence>
<evidence type="ECO:0000256" key="14">
    <source>
        <dbReference type="ARBA" id="ARBA00033245"/>
    </source>
</evidence>
<feature type="transmembrane region" description="Helical" evidence="18">
    <location>
        <begin position="176"/>
        <end position="195"/>
    </location>
</feature>
<proteinExistence type="inferred from homology"/>
<feature type="compositionally biased region" description="Basic residues" evidence="17">
    <location>
        <begin position="304"/>
        <end position="313"/>
    </location>
</feature>